<dbReference type="SMART" id="SM01235">
    <property type="entry name" value="Haem_bd"/>
    <property type="match status" value="1"/>
</dbReference>
<dbReference type="AlphaFoldDB" id="A0A2T1NBR5"/>
<evidence type="ECO:0000313" key="3">
    <source>
        <dbReference type="Proteomes" id="UP000238430"/>
    </source>
</evidence>
<proteinExistence type="predicted"/>
<name>A0A2T1NBR5_9FLAO</name>
<comment type="caution">
    <text evidence="2">The sequence shown here is derived from an EMBL/GenBank/DDBJ whole genome shotgun (WGS) entry which is preliminary data.</text>
</comment>
<protein>
    <recommendedName>
        <fullName evidence="1">Haem-binding domain-containing protein</fullName>
    </recommendedName>
</protein>
<dbReference type="Pfam" id="PF14376">
    <property type="entry name" value="Haem_bd"/>
    <property type="match status" value="1"/>
</dbReference>
<dbReference type="OrthoDB" id="196738at2"/>
<evidence type="ECO:0000313" key="2">
    <source>
        <dbReference type="EMBL" id="PSG89840.1"/>
    </source>
</evidence>
<accession>A0A2T1NBR5</accession>
<evidence type="ECO:0000259" key="1">
    <source>
        <dbReference type="SMART" id="SM01235"/>
    </source>
</evidence>
<gene>
    <name evidence="2" type="ORF">C7H61_08525</name>
</gene>
<feature type="domain" description="Haem-binding" evidence="1">
    <location>
        <begin position="12"/>
        <end position="147"/>
    </location>
</feature>
<keyword evidence="3" id="KW-1185">Reference proteome</keyword>
<organism evidence="2 3">
    <name type="scientific">Mesoflavibacter zeaxanthinifaciens subsp. sabulilitoris</name>
    <dbReference type="NCBI Taxonomy" id="1520893"/>
    <lineage>
        <taxon>Bacteria</taxon>
        <taxon>Pseudomonadati</taxon>
        <taxon>Bacteroidota</taxon>
        <taxon>Flavobacteriia</taxon>
        <taxon>Flavobacteriales</taxon>
        <taxon>Flavobacteriaceae</taxon>
        <taxon>Mesoflavibacter</taxon>
    </lineage>
</organism>
<reference evidence="2 3" key="1">
    <citation type="submission" date="2018-03" db="EMBL/GenBank/DDBJ databases">
        <title>Mesoflavibacter sp. HG37 and Mesoflavibacter sp. HG96 sp.nov., two marine bacteria isolated from seawater of Western Pacific Ocean.</title>
        <authorList>
            <person name="Cheng H."/>
            <person name="Wu Y.-H."/>
            <person name="Guo L.-L."/>
            <person name="Xu X.-W."/>
        </authorList>
    </citation>
    <scope>NUCLEOTIDE SEQUENCE [LARGE SCALE GENOMIC DNA]</scope>
    <source>
        <strain evidence="2 3">KCTC 42117</strain>
    </source>
</reference>
<dbReference type="EMBL" id="PXOT01000023">
    <property type="protein sequence ID" value="PSG89840.1"/>
    <property type="molecule type" value="Genomic_DNA"/>
</dbReference>
<dbReference type="Proteomes" id="UP000238430">
    <property type="component" value="Unassembled WGS sequence"/>
</dbReference>
<dbReference type="RefSeq" id="WP_013868941.1">
    <property type="nucleotide sequence ID" value="NZ_JACHWV010000008.1"/>
</dbReference>
<sequence length="152" mass="17714">MKTVKIILLILLVAFVGIQFIPTESNQTDIVPVTDFMLVNNVPNNIKNKLQVSCYDCHSNNTKYPWYNKIQPVAWFLEEHIKDGKKELNFSEWGSLTIRRKTSKLRSIIKQIEGNKMPLDSYTLIHRDAKLSESEKKLLIEYMSDLKENLNN</sequence>
<dbReference type="InterPro" id="IPR025992">
    <property type="entry name" value="Haem-bd"/>
</dbReference>